<dbReference type="SUPFAM" id="SSF56219">
    <property type="entry name" value="DNase I-like"/>
    <property type="match status" value="1"/>
</dbReference>
<gene>
    <name evidence="2" type="ORF">HED55_19550</name>
</gene>
<dbReference type="PANTHER" id="PTHR14859">
    <property type="entry name" value="CALCOFLUOR WHITE HYPERSENSITIVE PROTEIN PRECURSOR"/>
    <property type="match status" value="1"/>
</dbReference>
<evidence type="ECO:0000313" key="3">
    <source>
        <dbReference type="Proteomes" id="UP000704467"/>
    </source>
</evidence>
<name>A0ABX1DNT5_9HYPH</name>
<proteinExistence type="predicted"/>
<dbReference type="PANTHER" id="PTHR14859:SF1">
    <property type="entry name" value="PGAP2-INTERACTING PROTEIN"/>
    <property type="match status" value="1"/>
</dbReference>
<reference evidence="2 3" key="1">
    <citation type="submission" date="2020-03" db="EMBL/GenBank/DDBJ databases">
        <title>Whole genome sequencing of clinical and environmental type strains of Ochrobactrum.</title>
        <authorList>
            <person name="Dharne M."/>
        </authorList>
    </citation>
    <scope>NUCLEOTIDE SEQUENCE [LARGE SCALE GENOMIC DNA]</scope>
    <source>
        <strain evidence="2 3">CIP 109452</strain>
    </source>
</reference>
<accession>A0ABX1DNT5</accession>
<organism evidence="2 3">
    <name type="scientific">Brucella haematophila</name>
    <dbReference type="NCBI Taxonomy" id="419474"/>
    <lineage>
        <taxon>Bacteria</taxon>
        <taxon>Pseudomonadati</taxon>
        <taxon>Pseudomonadota</taxon>
        <taxon>Alphaproteobacteria</taxon>
        <taxon>Hyphomicrobiales</taxon>
        <taxon>Brucellaceae</taxon>
        <taxon>Brucella/Ochrobactrum group</taxon>
        <taxon>Brucella</taxon>
    </lineage>
</organism>
<dbReference type="RefSeq" id="WP_138784868.1">
    <property type="nucleotide sequence ID" value="NZ_JBHEEQ010000002.1"/>
</dbReference>
<comment type="caution">
    <text evidence="2">The sequence shown here is derived from an EMBL/GenBank/DDBJ whole genome shotgun (WGS) entry which is preliminary data.</text>
</comment>
<dbReference type="InterPro" id="IPR051916">
    <property type="entry name" value="GPI-anchor_lipid_remodeler"/>
</dbReference>
<protein>
    <submittedName>
        <fullName evidence="2">Endonuclease/exonuclease/phosphatase family protein</fullName>
    </submittedName>
</protein>
<sequence length="354" mass="38572">MNFQSFFTNPHFSTRAGNDQSIVTQTVEALDVPASSFWEDARQAAPTMEEHERLAAQLPALSSVEVRLHEATAPAAETGMLSVAAWNAERLKYHTGSVALLAAHQPDIVLLTEADIGMARSGNRHTVADLARDLGMSYAYGVEFVEMGLGDPREREWHKHETNSIGFHGNAVLSRLPLLDAALIRLDDGGVWWTDETDGQGRFGSRMAIATRIETASGSIVAVAAHLESKSDAEDRARQTIRLLDAIDKLAGDLPVVIGGDFNTNVLPDGTRDPAQFEPLFDALTQKDYDWDAANDFAQTQRIRPDGTPQPPFARLDWIFTRGFTAQEPQTIAAVDKDGAAISDHELVVATLSA</sequence>
<keyword evidence="2" id="KW-0255">Endonuclease</keyword>
<dbReference type="Pfam" id="PF03372">
    <property type="entry name" value="Exo_endo_phos"/>
    <property type="match status" value="1"/>
</dbReference>
<keyword evidence="3" id="KW-1185">Reference proteome</keyword>
<dbReference type="EMBL" id="JAAVLN010000002">
    <property type="protein sequence ID" value="NKC04617.1"/>
    <property type="molecule type" value="Genomic_DNA"/>
</dbReference>
<feature type="domain" description="Endonuclease/exonuclease/phosphatase" evidence="1">
    <location>
        <begin position="98"/>
        <end position="345"/>
    </location>
</feature>
<evidence type="ECO:0000259" key="1">
    <source>
        <dbReference type="Pfam" id="PF03372"/>
    </source>
</evidence>
<dbReference type="GO" id="GO:0004519">
    <property type="term" value="F:endonuclease activity"/>
    <property type="evidence" value="ECO:0007669"/>
    <property type="project" value="UniProtKB-KW"/>
</dbReference>
<dbReference type="InterPro" id="IPR036691">
    <property type="entry name" value="Endo/exonu/phosph_ase_sf"/>
</dbReference>
<dbReference type="Gene3D" id="3.60.10.10">
    <property type="entry name" value="Endonuclease/exonuclease/phosphatase"/>
    <property type="match status" value="1"/>
</dbReference>
<keyword evidence="2" id="KW-0540">Nuclease</keyword>
<keyword evidence="2" id="KW-0378">Hydrolase</keyword>
<dbReference type="Proteomes" id="UP000704467">
    <property type="component" value="Unassembled WGS sequence"/>
</dbReference>
<dbReference type="InterPro" id="IPR005135">
    <property type="entry name" value="Endo/exonuclease/phosphatase"/>
</dbReference>
<evidence type="ECO:0000313" key="2">
    <source>
        <dbReference type="EMBL" id="NKC04617.1"/>
    </source>
</evidence>